<dbReference type="EMBL" id="GBHO01032879">
    <property type="protein sequence ID" value="JAG10725.1"/>
    <property type="molecule type" value="Transcribed_RNA"/>
</dbReference>
<dbReference type="AlphaFoldDB" id="A0A0A9X0V7"/>
<organism evidence="1">
    <name type="scientific">Lygus hesperus</name>
    <name type="common">Western plant bug</name>
    <dbReference type="NCBI Taxonomy" id="30085"/>
    <lineage>
        <taxon>Eukaryota</taxon>
        <taxon>Metazoa</taxon>
        <taxon>Ecdysozoa</taxon>
        <taxon>Arthropoda</taxon>
        <taxon>Hexapoda</taxon>
        <taxon>Insecta</taxon>
        <taxon>Pterygota</taxon>
        <taxon>Neoptera</taxon>
        <taxon>Paraneoptera</taxon>
        <taxon>Hemiptera</taxon>
        <taxon>Heteroptera</taxon>
        <taxon>Panheteroptera</taxon>
        <taxon>Cimicomorpha</taxon>
        <taxon>Miridae</taxon>
        <taxon>Mirini</taxon>
        <taxon>Lygus</taxon>
    </lineage>
</organism>
<evidence type="ECO:0000313" key="1">
    <source>
        <dbReference type="EMBL" id="JAG10725.1"/>
    </source>
</evidence>
<reference evidence="1" key="2">
    <citation type="submission" date="2014-07" db="EMBL/GenBank/DDBJ databases">
        <authorList>
            <person name="Hull J."/>
        </authorList>
    </citation>
    <scope>NUCLEOTIDE SEQUENCE</scope>
</reference>
<reference evidence="1" key="1">
    <citation type="journal article" date="2014" name="PLoS ONE">
        <title>Transcriptome-Based Identification of ABC Transporters in the Western Tarnished Plant Bug Lygus hesperus.</title>
        <authorList>
            <person name="Hull J.J."/>
            <person name="Chaney K."/>
            <person name="Geib S.M."/>
            <person name="Fabrick J.A."/>
            <person name="Brent C.S."/>
            <person name="Walsh D."/>
            <person name="Lavine L.C."/>
        </authorList>
    </citation>
    <scope>NUCLEOTIDE SEQUENCE</scope>
</reference>
<proteinExistence type="predicted"/>
<name>A0A0A9X0V7_LYGHE</name>
<sequence length="591" mass="66992">MYVFLWLPPNSTLHPVPATSATYLHSQLHHRHLTDPYVLDIHSTTSTHIVLPPLWRWDDVWSQVVTHDSDTSAACWVRTKVFYGPHTSNCLCAICDALQNSQQHQLSLRQLETVLHHTRSNLQLFITHVVDAFPTLGRRCVNLLPETLMDSISASTQVLDAIMYVVESAPECVEPESSQCFIGTTLHIRTSIHHILRCLYETLYTYAFYSVPSVDQLHRGAAVLVDAPHTGAIVRVHTALYSPHPNLHIDTLDDLWYSLLLRYLECFLLPFHTTFTPSPAAPNPPDVNVLPYQLHNLPQLKSRDCCELLHLLYYTPTCVRYPSPDRIWSALIAQLDSISRRRAWVRRNCESFTLSISSLNLPCPNSNRLLTHGAVKLTSIHLQSLLDSCTPLSPQHQRSTLYRHPTNIFHSMHVQRIMDRWWLHRQYLHPLHLYPLASDALVSACLRALHFCATWDHDLMHSPLTPTSSLGTKSHGPPPPPPARAAAVLAAAADTDADALQSYTVRTALEPVLWVLRQSSILNALTQLRKTCSHEIAFLSCCSPMYSKRHMLEPAHGMPSTLVHPSGEDLQRCLRTYRDTSVPFRHHGLYC</sequence>
<protein>
    <submittedName>
        <fullName evidence="1">Motility protein A</fullName>
    </submittedName>
</protein>
<gene>
    <name evidence="1" type="primary">motA_1</name>
    <name evidence="1" type="ORF">CM83_14922</name>
</gene>
<accession>A0A0A9X0V7</accession>